<comment type="caution">
    <text evidence="1">The sequence shown here is derived from an EMBL/GenBank/DDBJ whole genome shotgun (WGS) entry which is preliminary data.</text>
</comment>
<name>A0ABW1FX11_9ACTN</name>
<dbReference type="EMBL" id="JBHSQJ010000023">
    <property type="protein sequence ID" value="MFC5907050.1"/>
    <property type="molecule type" value="Genomic_DNA"/>
</dbReference>
<evidence type="ECO:0000313" key="2">
    <source>
        <dbReference type="Proteomes" id="UP001596174"/>
    </source>
</evidence>
<gene>
    <name evidence="1" type="ORF">ACFP3V_07445</name>
</gene>
<keyword evidence="2" id="KW-1185">Reference proteome</keyword>
<dbReference type="InterPro" id="IPR028037">
    <property type="entry name" value="Antitoxin_Rv0909/MT0933"/>
</dbReference>
<organism evidence="1 2">
    <name type="scientific">Streptacidiphilus monticola</name>
    <dbReference type="NCBI Taxonomy" id="2161674"/>
    <lineage>
        <taxon>Bacteria</taxon>
        <taxon>Bacillati</taxon>
        <taxon>Actinomycetota</taxon>
        <taxon>Actinomycetes</taxon>
        <taxon>Kitasatosporales</taxon>
        <taxon>Streptomycetaceae</taxon>
        <taxon>Streptacidiphilus</taxon>
    </lineage>
</organism>
<dbReference type="Proteomes" id="UP001596174">
    <property type="component" value="Unassembled WGS sequence"/>
</dbReference>
<sequence length="111" mass="11930">MVGTTEGHQPVVVVVGEQSDLHGRLTLTHAPRVRPCQVGRILMGQAASDEESAMSVMDKVKSLLHGHEAQAKQAVDKAGDMIDAKTGNKYAEQVDKVQEQADKQIDELGQG</sequence>
<accession>A0ABW1FX11</accession>
<protein>
    <submittedName>
        <fullName evidence="1">Antitoxin</fullName>
    </submittedName>
</protein>
<evidence type="ECO:0000313" key="1">
    <source>
        <dbReference type="EMBL" id="MFC5907050.1"/>
    </source>
</evidence>
<proteinExistence type="predicted"/>
<dbReference type="RefSeq" id="WP_380581079.1">
    <property type="nucleotide sequence ID" value="NZ_JBHSQJ010000023.1"/>
</dbReference>
<dbReference type="Pfam" id="PF14013">
    <property type="entry name" value="MT0933_antitox"/>
    <property type="match status" value="1"/>
</dbReference>
<reference evidence="2" key="1">
    <citation type="journal article" date="2019" name="Int. J. Syst. Evol. Microbiol.">
        <title>The Global Catalogue of Microorganisms (GCM) 10K type strain sequencing project: providing services to taxonomists for standard genome sequencing and annotation.</title>
        <authorList>
            <consortium name="The Broad Institute Genomics Platform"/>
            <consortium name="The Broad Institute Genome Sequencing Center for Infectious Disease"/>
            <person name="Wu L."/>
            <person name="Ma J."/>
        </authorList>
    </citation>
    <scope>NUCLEOTIDE SEQUENCE [LARGE SCALE GENOMIC DNA]</scope>
    <source>
        <strain evidence="2">JCM 4816</strain>
    </source>
</reference>